<proteinExistence type="predicted"/>
<evidence type="ECO:0000256" key="1">
    <source>
        <dbReference type="SAM" id="MobiDB-lite"/>
    </source>
</evidence>
<accession>A0A9W8GLQ5</accession>
<dbReference type="Proteomes" id="UP001140011">
    <property type="component" value="Unassembled WGS sequence"/>
</dbReference>
<evidence type="ECO:0000313" key="2">
    <source>
        <dbReference type="EMBL" id="KAJ2740246.1"/>
    </source>
</evidence>
<name>A0A9W8GLQ5_9FUNG</name>
<evidence type="ECO:0000313" key="3">
    <source>
        <dbReference type="Proteomes" id="UP001140011"/>
    </source>
</evidence>
<reference evidence="2" key="1">
    <citation type="submission" date="2022-07" db="EMBL/GenBank/DDBJ databases">
        <title>Phylogenomic reconstructions and comparative analyses of Kickxellomycotina fungi.</title>
        <authorList>
            <person name="Reynolds N.K."/>
            <person name="Stajich J.E."/>
            <person name="Barry K."/>
            <person name="Grigoriev I.V."/>
            <person name="Crous P."/>
            <person name="Smith M.E."/>
        </authorList>
    </citation>
    <scope>NUCLEOTIDE SEQUENCE</scope>
    <source>
        <strain evidence="2">BCRC 34297</strain>
    </source>
</reference>
<feature type="non-terminal residue" evidence="2">
    <location>
        <position position="98"/>
    </location>
</feature>
<dbReference type="OrthoDB" id="10401393at2759"/>
<dbReference type="AlphaFoldDB" id="A0A9W8GLQ5"/>
<dbReference type="EMBL" id="JANBUH010002276">
    <property type="protein sequence ID" value="KAJ2740246.1"/>
    <property type="molecule type" value="Genomic_DNA"/>
</dbReference>
<sequence length="98" mass="9701">MTLLQAADSHSTVADGIGGLRISASASSSGLSEKNEKQIVVGSGLDSQIIEMGDTGASDGGGNVAEKGTTGGADSLAPSVVASSQGFNKETIEKGRLY</sequence>
<keyword evidence="3" id="KW-1185">Reference proteome</keyword>
<feature type="region of interest" description="Disordered" evidence="1">
    <location>
        <begin position="50"/>
        <end position="78"/>
    </location>
</feature>
<comment type="caution">
    <text evidence="2">The sequence shown here is derived from an EMBL/GenBank/DDBJ whole genome shotgun (WGS) entry which is preliminary data.</text>
</comment>
<organism evidence="2 3">
    <name type="scientific">Coemansia pectinata</name>
    <dbReference type="NCBI Taxonomy" id="1052879"/>
    <lineage>
        <taxon>Eukaryota</taxon>
        <taxon>Fungi</taxon>
        <taxon>Fungi incertae sedis</taxon>
        <taxon>Zoopagomycota</taxon>
        <taxon>Kickxellomycotina</taxon>
        <taxon>Kickxellomycetes</taxon>
        <taxon>Kickxellales</taxon>
        <taxon>Kickxellaceae</taxon>
        <taxon>Coemansia</taxon>
    </lineage>
</organism>
<protein>
    <submittedName>
        <fullName evidence="2">Uncharacterized protein</fullName>
    </submittedName>
</protein>
<gene>
    <name evidence="2" type="ORF">GGI19_007167</name>
</gene>